<proteinExistence type="predicted"/>
<dbReference type="AlphaFoldDB" id="A0A165GF87"/>
<evidence type="ECO:0000313" key="2">
    <source>
        <dbReference type="EMBL" id="KZV90434.1"/>
    </source>
</evidence>
<accession>A0A165GF87</accession>
<reference evidence="2 3" key="1">
    <citation type="journal article" date="2016" name="Mol. Biol. Evol.">
        <title>Comparative Genomics of Early-Diverging Mushroom-Forming Fungi Provides Insights into the Origins of Lignocellulose Decay Capabilities.</title>
        <authorList>
            <person name="Nagy L.G."/>
            <person name="Riley R."/>
            <person name="Tritt A."/>
            <person name="Adam C."/>
            <person name="Daum C."/>
            <person name="Floudas D."/>
            <person name="Sun H."/>
            <person name="Yadav J.S."/>
            <person name="Pangilinan J."/>
            <person name="Larsson K.H."/>
            <person name="Matsuura K."/>
            <person name="Barry K."/>
            <person name="Labutti K."/>
            <person name="Kuo R."/>
            <person name="Ohm R.A."/>
            <person name="Bhattacharya S.S."/>
            <person name="Shirouzu T."/>
            <person name="Yoshinaga Y."/>
            <person name="Martin F.M."/>
            <person name="Grigoriev I.V."/>
            <person name="Hibbett D.S."/>
        </authorList>
    </citation>
    <scope>NUCLEOTIDE SEQUENCE [LARGE SCALE GENOMIC DNA]</scope>
    <source>
        <strain evidence="2 3">HHB12029</strain>
    </source>
</reference>
<evidence type="ECO:0000313" key="3">
    <source>
        <dbReference type="Proteomes" id="UP000077266"/>
    </source>
</evidence>
<feature type="region of interest" description="Disordered" evidence="1">
    <location>
        <begin position="405"/>
        <end position="433"/>
    </location>
</feature>
<dbReference type="EMBL" id="KV426049">
    <property type="protein sequence ID" value="KZV90434.1"/>
    <property type="molecule type" value="Genomic_DNA"/>
</dbReference>
<feature type="compositionally biased region" description="Polar residues" evidence="1">
    <location>
        <begin position="1000"/>
        <end position="1034"/>
    </location>
</feature>
<evidence type="ECO:0000256" key="1">
    <source>
        <dbReference type="SAM" id="MobiDB-lite"/>
    </source>
</evidence>
<organism evidence="2 3">
    <name type="scientific">Exidia glandulosa HHB12029</name>
    <dbReference type="NCBI Taxonomy" id="1314781"/>
    <lineage>
        <taxon>Eukaryota</taxon>
        <taxon>Fungi</taxon>
        <taxon>Dikarya</taxon>
        <taxon>Basidiomycota</taxon>
        <taxon>Agaricomycotina</taxon>
        <taxon>Agaricomycetes</taxon>
        <taxon>Auriculariales</taxon>
        <taxon>Exidiaceae</taxon>
        <taxon>Exidia</taxon>
    </lineage>
</organism>
<keyword evidence="3" id="KW-1185">Reference proteome</keyword>
<dbReference type="PANTHER" id="PTHR31912:SF34">
    <property type="entry name" value="NOTOCHORD-RELATED PROTEIN"/>
    <property type="match status" value="1"/>
</dbReference>
<sequence length="1142" mass="126588">MREALNRPLDTANPYFPWRDRCDFTFDLLTHLPRSVLSERQLDLLIWSMKYNGVDNVPTVNTIKSLNAMLHSMCGIETVEYMGKMGHRYFVNSLADLIAQEAANPRISAHLEYLPCDGGGQVGNAAEANKWLREVDPSLATPMIRLRAAQDFYVFEPALLTDRTVCMPIRWFRRGSTRYAHAWSMIEHHTIDTDTGVSAHGWGVCDYILKEVSEEQLHLSFPEFCNRHSSFLHIPLITMLGRYGSDEDVEHRRLSTWTRTDATKPNPRRVQASGAEVMAFPIWLYCDDTSGNLSKKWNKHNSFLFTPVGLPRSLGHEEFNVHFLATSNTAPVTEMLDGIVDQVNQCGDHGVWAYNAATGRVILLLPFVLALLGDNPMQSELSCHIGMKGKYFCRVCWVKGVDRQQEPDAEDDDGHSTDGSEASATGENGRRKKFVESAQEVLARIKRFDGTQTEIKTLKTSKGIKDTSLQVFIDRLASAMKNKRTAASREKALNEAVKNLPELVFKLTDRVGLDPHCDTPVEVLHVILLGIVKYFWRDAVKNQCKSKTARKELIARLDSFDTSGLGISPLRGETLVTYAGSLVGRDFRSIAQAAPFVLHGMVSAESYEAWVALSLLVPLVWQPVIDDMDAYISRLSRAINNLLAATARWTPRWFNKPKFHLLVHLPDHIRRFGPAIIFATEAFESFNAVIRAKSVHSNRQAPSRDIARAFAHGNRIRHLVSGGYFRVYRPQEDRPPATGSQSLREQFRRTKPAPADFLQANRAMHEIPKIHDIVPAIGSATEVPFSATETFKHVGHSSFGVAASQHVDVLENSCLGNGDKCKAGSWAIARRRTRTDSGTESTTLLVGKIAEVTRDVAATARMPSHILLSHCQETTQNDKTYNMPALNTTSTWDVFASNDVLCTVNVQHNCAKEKCKATSHLVVQQERQTSQQTRPVIAHTGTSNWILNLGQMRDAAVLQQVAIPQPRLDMDACIESGIQRELASRKDTESAAAKKSSAADGTSNTGKGPRSRQASNKSTVAPSRSSTRNVSRTISVPPAAGPSQPRAQVGVLAPGPPHYPPPYNAWQSHAYAPVNARLQSVFALQPDPHYASTAFPSSSSSQSQLGDFGNGYASGRAHPVLRETGGHIASYDTPSREHAFEI</sequence>
<protein>
    <submittedName>
        <fullName evidence="2">Uncharacterized protein</fullName>
    </submittedName>
</protein>
<dbReference type="STRING" id="1314781.A0A165GF87"/>
<feature type="non-terminal residue" evidence="2">
    <location>
        <position position="1142"/>
    </location>
</feature>
<dbReference type="OrthoDB" id="2246127at2759"/>
<dbReference type="Proteomes" id="UP000077266">
    <property type="component" value="Unassembled WGS sequence"/>
</dbReference>
<feature type="compositionally biased region" description="Polar residues" evidence="1">
    <location>
        <begin position="417"/>
        <end position="426"/>
    </location>
</feature>
<feature type="compositionally biased region" description="Low complexity" evidence="1">
    <location>
        <begin position="990"/>
        <end position="999"/>
    </location>
</feature>
<feature type="region of interest" description="Disordered" evidence="1">
    <location>
        <begin position="982"/>
        <end position="1056"/>
    </location>
</feature>
<gene>
    <name evidence="2" type="ORF">EXIGLDRAFT_649329</name>
</gene>
<dbReference type="InParanoid" id="A0A165GF87"/>
<name>A0A165GF87_EXIGL</name>
<dbReference type="PANTHER" id="PTHR31912">
    <property type="entry name" value="IP13529P"/>
    <property type="match status" value="1"/>
</dbReference>